<comment type="caution">
    <text evidence="2">The sequence shown here is derived from an EMBL/GenBank/DDBJ whole genome shotgun (WGS) entry which is preliminary data.</text>
</comment>
<feature type="transmembrane region" description="Helical" evidence="1">
    <location>
        <begin position="132"/>
        <end position="154"/>
    </location>
</feature>
<evidence type="ECO:0000256" key="1">
    <source>
        <dbReference type="SAM" id="Phobius"/>
    </source>
</evidence>
<feature type="transmembrane region" description="Helical" evidence="1">
    <location>
        <begin position="18"/>
        <end position="37"/>
    </location>
</feature>
<keyword evidence="1" id="KW-0812">Transmembrane</keyword>
<gene>
    <name evidence="2" type="ORF">IAA73_00455</name>
</gene>
<dbReference type="AlphaFoldDB" id="A0A9D9N3G2"/>
<evidence type="ECO:0000313" key="3">
    <source>
        <dbReference type="Proteomes" id="UP000823641"/>
    </source>
</evidence>
<proteinExistence type="predicted"/>
<reference evidence="2" key="2">
    <citation type="journal article" date="2021" name="PeerJ">
        <title>Extensive microbial diversity within the chicken gut microbiome revealed by metagenomics and culture.</title>
        <authorList>
            <person name="Gilroy R."/>
            <person name="Ravi A."/>
            <person name="Getino M."/>
            <person name="Pursley I."/>
            <person name="Horton D.L."/>
            <person name="Alikhan N.F."/>
            <person name="Baker D."/>
            <person name="Gharbi K."/>
            <person name="Hall N."/>
            <person name="Watson M."/>
            <person name="Adriaenssens E.M."/>
            <person name="Foster-Nyarko E."/>
            <person name="Jarju S."/>
            <person name="Secka A."/>
            <person name="Antonio M."/>
            <person name="Oren A."/>
            <person name="Chaudhuri R.R."/>
            <person name="La Ragione R."/>
            <person name="Hildebrand F."/>
            <person name="Pallen M.J."/>
        </authorList>
    </citation>
    <scope>NUCLEOTIDE SEQUENCE</scope>
    <source>
        <strain evidence="2">G3-3990</strain>
    </source>
</reference>
<evidence type="ECO:0000313" key="2">
    <source>
        <dbReference type="EMBL" id="MBO8458795.1"/>
    </source>
</evidence>
<dbReference type="Proteomes" id="UP000823641">
    <property type="component" value="Unassembled WGS sequence"/>
</dbReference>
<keyword evidence="1" id="KW-1133">Transmembrane helix</keyword>
<name>A0A9D9N3G2_9BACT</name>
<reference evidence="2" key="1">
    <citation type="submission" date="2020-10" db="EMBL/GenBank/DDBJ databases">
        <authorList>
            <person name="Gilroy R."/>
        </authorList>
    </citation>
    <scope>NUCLEOTIDE SEQUENCE</scope>
    <source>
        <strain evidence="2">G3-3990</strain>
    </source>
</reference>
<feature type="transmembrane region" description="Helical" evidence="1">
    <location>
        <begin position="68"/>
        <end position="91"/>
    </location>
</feature>
<sequence>MNRLTTFLSRPFTGGNRVVLWTQLSWIGMAFFMYGYFQVNWKLFAEVMAFCVAIPLVYRLLHDTVWWTIFASLFLLFFLIVGPLVLCSWSVFSPAPWHFIVGFWFCMTLYAVVPLFSILYDRISKRVVLRNILLSYITAGTFYLMFWWIGVIFVPTVSMLSTMKSIIEEARQYETRSQQQLDALARLCSQSEYEFTVYTEEPDKYSLNISYSPVKDETGNSYVFGIDVRYGFEEDKLDIRSNLVSYSIP</sequence>
<feature type="transmembrane region" description="Helical" evidence="1">
    <location>
        <begin position="43"/>
        <end position="61"/>
    </location>
</feature>
<feature type="transmembrane region" description="Helical" evidence="1">
    <location>
        <begin position="97"/>
        <end position="120"/>
    </location>
</feature>
<organism evidence="2 3">
    <name type="scientific">Candidatus Gallipaludibacter merdavium</name>
    <dbReference type="NCBI Taxonomy" id="2840839"/>
    <lineage>
        <taxon>Bacteria</taxon>
        <taxon>Pseudomonadati</taxon>
        <taxon>Bacteroidota</taxon>
        <taxon>Bacteroidia</taxon>
        <taxon>Bacteroidales</taxon>
        <taxon>Candidatus Gallipaludibacter</taxon>
    </lineage>
</organism>
<dbReference type="EMBL" id="JADIMG010000003">
    <property type="protein sequence ID" value="MBO8458795.1"/>
    <property type="molecule type" value="Genomic_DNA"/>
</dbReference>
<accession>A0A9D9N3G2</accession>
<keyword evidence="1" id="KW-0472">Membrane</keyword>
<protein>
    <submittedName>
        <fullName evidence="2">Uncharacterized protein</fullName>
    </submittedName>
</protein>